<evidence type="ECO:0000256" key="1">
    <source>
        <dbReference type="SAM" id="MobiDB-lite"/>
    </source>
</evidence>
<evidence type="ECO:0000313" key="3">
    <source>
        <dbReference type="Proteomes" id="UP000297229"/>
    </source>
</evidence>
<organism evidence="2 3">
    <name type="scientific">Botrytis elliptica</name>
    <dbReference type="NCBI Taxonomy" id="278938"/>
    <lineage>
        <taxon>Eukaryota</taxon>
        <taxon>Fungi</taxon>
        <taxon>Dikarya</taxon>
        <taxon>Ascomycota</taxon>
        <taxon>Pezizomycotina</taxon>
        <taxon>Leotiomycetes</taxon>
        <taxon>Helotiales</taxon>
        <taxon>Sclerotiniaceae</taxon>
        <taxon>Botrytis</taxon>
    </lineage>
</organism>
<keyword evidence="3" id="KW-1185">Reference proteome</keyword>
<feature type="region of interest" description="Disordered" evidence="1">
    <location>
        <begin position="1"/>
        <end position="135"/>
    </location>
</feature>
<gene>
    <name evidence="2" type="ORF">BELL_0006g00420</name>
</gene>
<dbReference type="EMBL" id="PQXM01000006">
    <property type="protein sequence ID" value="TGO80507.1"/>
    <property type="molecule type" value="Genomic_DNA"/>
</dbReference>
<feature type="compositionally biased region" description="Basic and acidic residues" evidence="1">
    <location>
        <begin position="110"/>
        <end position="120"/>
    </location>
</feature>
<sequence length="135" mass="15189">MQTVADRSDTVTSKKQREDQEDAAEAVTLINERDEEDEVGEDKPTIVVKKEEAYEQENDKKEETDEMDQCTVTQSGHSQVPAAVRRGRNTGRGCKGLMPANNAPAKRGRVRNEKFEEKLPTTKKKRTIQARKSVG</sequence>
<proteinExistence type="predicted"/>
<evidence type="ECO:0000313" key="2">
    <source>
        <dbReference type="EMBL" id="TGO80507.1"/>
    </source>
</evidence>
<dbReference type="Proteomes" id="UP000297229">
    <property type="component" value="Unassembled WGS sequence"/>
</dbReference>
<accession>A0A4Z1KGE4</accession>
<feature type="compositionally biased region" description="Basic residues" evidence="1">
    <location>
        <begin position="121"/>
        <end position="135"/>
    </location>
</feature>
<comment type="caution">
    <text evidence="2">The sequence shown here is derived from an EMBL/GenBank/DDBJ whole genome shotgun (WGS) entry which is preliminary data.</text>
</comment>
<name>A0A4Z1KGE4_9HELO</name>
<feature type="compositionally biased region" description="Basic and acidic residues" evidence="1">
    <location>
        <begin position="41"/>
        <end position="63"/>
    </location>
</feature>
<dbReference type="AlphaFoldDB" id="A0A4Z1KGE4"/>
<reference evidence="2 3" key="1">
    <citation type="submission" date="2017-12" db="EMBL/GenBank/DDBJ databases">
        <title>Comparative genomics of Botrytis spp.</title>
        <authorList>
            <person name="Valero-Jimenez C.A."/>
            <person name="Tapia P."/>
            <person name="Veloso J."/>
            <person name="Silva-Moreno E."/>
            <person name="Staats M."/>
            <person name="Valdes J.H."/>
            <person name="Van Kan J.A.L."/>
        </authorList>
    </citation>
    <scope>NUCLEOTIDE SEQUENCE [LARGE SCALE GENOMIC DNA]</scope>
    <source>
        <strain evidence="2 3">Be9601</strain>
    </source>
</reference>
<feature type="compositionally biased region" description="Polar residues" evidence="1">
    <location>
        <begin position="1"/>
        <end position="13"/>
    </location>
</feature>
<protein>
    <submittedName>
        <fullName evidence="2">Uncharacterized protein</fullName>
    </submittedName>
</protein>
<dbReference type="OrthoDB" id="3550947at2759"/>